<dbReference type="Ensembl" id="ENSDCDT00010058488.1">
    <property type="protein sequence ID" value="ENSDCDP00010048159.1"/>
    <property type="gene ID" value="ENSDCDG00010029073.1"/>
</dbReference>
<feature type="region of interest" description="Disordered" evidence="1">
    <location>
        <begin position="41"/>
        <end position="62"/>
    </location>
</feature>
<organism evidence="2 3">
    <name type="scientific">Denticeps clupeoides</name>
    <name type="common">denticle herring</name>
    <dbReference type="NCBI Taxonomy" id="299321"/>
    <lineage>
        <taxon>Eukaryota</taxon>
        <taxon>Metazoa</taxon>
        <taxon>Chordata</taxon>
        <taxon>Craniata</taxon>
        <taxon>Vertebrata</taxon>
        <taxon>Euteleostomi</taxon>
        <taxon>Actinopterygii</taxon>
        <taxon>Neopterygii</taxon>
        <taxon>Teleostei</taxon>
        <taxon>Clupei</taxon>
        <taxon>Clupeiformes</taxon>
        <taxon>Denticipitoidei</taxon>
        <taxon>Denticipitidae</taxon>
        <taxon>Denticeps</taxon>
    </lineage>
</organism>
<protein>
    <submittedName>
        <fullName evidence="2">Uncharacterized protein</fullName>
    </submittedName>
</protein>
<dbReference type="Proteomes" id="UP000694580">
    <property type="component" value="Chromosome 20"/>
</dbReference>
<evidence type="ECO:0000313" key="3">
    <source>
        <dbReference type="Proteomes" id="UP000694580"/>
    </source>
</evidence>
<sequence>MAVRLNGAADAVEDCCWIDKLGDSLGLQNLTYMPGPLVDIPSSQTSDEKTPPAATHVGDVSNPWDGDELTSSTLKAFKTIKFCVCRILQNIIHLKLF</sequence>
<reference evidence="2" key="3">
    <citation type="submission" date="2025-09" db="UniProtKB">
        <authorList>
            <consortium name="Ensembl"/>
        </authorList>
    </citation>
    <scope>IDENTIFICATION</scope>
</reference>
<keyword evidence="3" id="KW-1185">Reference proteome</keyword>
<evidence type="ECO:0000256" key="1">
    <source>
        <dbReference type="SAM" id="MobiDB-lite"/>
    </source>
</evidence>
<reference evidence="2 3" key="1">
    <citation type="submission" date="2020-06" db="EMBL/GenBank/DDBJ databases">
        <authorList>
            <consortium name="Wellcome Sanger Institute Data Sharing"/>
        </authorList>
    </citation>
    <scope>NUCLEOTIDE SEQUENCE [LARGE SCALE GENOMIC DNA]</scope>
</reference>
<name>A0AAY4DSE7_9TELE</name>
<proteinExistence type="predicted"/>
<reference evidence="2" key="2">
    <citation type="submission" date="2025-08" db="UniProtKB">
        <authorList>
            <consortium name="Ensembl"/>
        </authorList>
    </citation>
    <scope>IDENTIFICATION</scope>
</reference>
<dbReference type="AlphaFoldDB" id="A0AAY4DSE7"/>
<accession>A0AAY4DSE7</accession>
<evidence type="ECO:0000313" key="2">
    <source>
        <dbReference type="Ensembl" id="ENSDCDP00010048159.1"/>
    </source>
</evidence>